<evidence type="ECO:0000313" key="7">
    <source>
        <dbReference type="EMBL" id="OGY46673.1"/>
    </source>
</evidence>
<feature type="domain" description="Thioredoxin" evidence="6">
    <location>
        <begin position="1"/>
        <end position="167"/>
    </location>
</feature>
<dbReference type="GO" id="GO:0016491">
    <property type="term" value="F:oxidoreductase activity"/>
    <property type="evidence" value="ECO:0007669"/>
    <property type="project" value="UniProtKB-KW"/>
</dbReference>
<evidence type="ECO:0000256" key="4">
    <source>
        <dbReference type="ARBA" id="ARBA00023157"/>
    </source>
</evidence>
<dbReference type="EMBL" id="MHIF01000056">
    <property type="protein sequence ID" value="OGY46673.1"/>
    <property type="molecule type" value="Genomic_DNA"/>
</dbReference>
<dbReference type="AlphaFoldDB" id="A0A1G1Y2U4"/>
<dbReference type="InterPro" id="IPR036249">
    <property type="entry name" value="Thioredoxin-like_sf"/>
</dbReference>
<evidence type="ECO:0000256" key="1">
    <source>
        <dbReference type="ARBA" id="ARBA00005791"/>
    </source>
</evidence>
<comment type="caution">
    <text evidence="7">The sequence shown here is derived from an EMBL/GenBank/DDBJ whole genome shotgun (WGS) entry which is preliminary data.</text>
</comment>
<gene>
    <name evidence="7" type="ORF">A2663_03530</name>
</gene>
<keyword evidence="3" id="KW-0560">Oxidoreductase</keyword>
<sequence>MYGPNDPYFGKKDAKAVIVEFGDFECPACQAEYPVVKEILKNYGDKILFVFRDFPLIASHPNSLLAAVAGHCAWEQGKFWEMHDKIFEIKDLSAAALQTYGRQIGLNPSQFSACLRSDKYLKEIETDLNEGYSAGVRATPTFFVNGVKVAGALDLMTFEKIIIEALSR</sequence>
<evidence type="ECO:0000256" key="5">
    <source>
        <dbReference type="ARBA" id="ARBA00023284"/>
    </source>
</evidence>
<dbReference type="Gene3D" id="3.40.30.10">
    <property type="entry name" value="Glutaredoxin"/>
    <property type="match status" value="1"/>
</dbReference>
<evidence type="ECO:0000259" key="6">
    <source>
        <dbReference type="PROSITE" id="PS51352"/>
    </source>
</evidence>
<dbReference type="PANTHER" id="PTHR13887:SF14">
    <property type="entry name" value="DISULFIDE BOND FORMATION PROTEIN D"/>
    <property type="match status" value="1"/>
</dbReference>
<dbReference type="InterPro" id="IPR013766">
    <property type="entry name" value="Thioredoxin_domain"/>
</dbReference>
<dbReference type="PROSITE" id="PS51352">
    <property type="entry name" value="THIOREDOXIN_2"/>
    <property type="match status" value="1"/>
</dbReference>
<dbReference type="SUPFAM" id="SSF52833">
    <property type="entry name" value="Thioredoxin-like"/>
    <property type="match status" value="1"/>
</dbReference>
<keyword evidence="5" id="KW-0676">Redox-active center</keyword>
<proteinExistence type="inferred from homology"/>
<accession>A0A1G1Y2U4</accession>
<dbReference type="Pfam" id="PF13462">
    <property type="entry name" value="Thioredoxin_4"/>
    <property type="match status" value="1"/>
</dbReference>
<dbReference type="InterPro" id="IPR012336">
    <property type="entry name" value="Thioredoxin-like_fold"/>
</dbReference>
<comment type="similarity">
    <text evidence="1">Belongs to the thioredoxin family. DsbA subfamily.</text>
</comment>
<dbReference type="Proteomes" id="UP000178432">
    <property type="component" value="Unassembled WGS sequence"/>
</dbReference>
<evidence type="ECO:0000313" key="8">
    <source>
        <dbReference type="Proteomes" id="UP000178432"/>
    </source>
</evidence>
<name>A0A1G1Y2U4_9BACT</name>
<dbReference type="PANTHER" id="PTHR13887">
    <property type="entry name" value="GLUTATHIONE S-TRANSFERASE KAPPA"/>
    <property type="match status" value="1"/>
</dbReference>
<organism evidence="7 8">
    <name type="scientific">Candidatus Buchananbacteria bacterium RIFCSPHIGHO2_01_FULL_46_12</name>
    <dbReference type="NCBI Taxonomy" id="1797536"/>
    <lineage>
        <taxon>Bacteria</taxon>
        <taxon>Candidatus Buchananiibacteriota</taxon>
    </lineage>
</organism>
<keyword evidence="4" id="KW-1015">Disulfide bond</keyword>
<protein>
    <recommendedName>
        <fullName evidence="6">Thioredoxin domain-containing protein</fullName>
    </recommendedName>
</protein>
<reference evidence="7 8" key="1">
    <citation type="journal article" date="2016" name="Nat. Commun.">
        <title>Thousands of microbial genomes shed light on interconnected biogeochemical processes in an aquifer system.</title>
        <authorList>
            <person name="Anantharaman K."/>
            <person name="Brown C.T."/>
            <person name="Hug L.A."/>
            <person name="Sharon I."/>
            <person name="Castelle C.J."/>
            <person name="Probst A.J."/>
            <person name="Thomas B.C."/>
            <person name="Singh A."/>
            <person name="Wilkins M.J."/>
            <person name="Karaoz U."/>
            <person name="Brodie E.L."/>
            <person name="Williams K.H."/>
            <person name="Hubbard S.S."/>
            <person name="Banfield J.F."/>
        </authorList>
    </citation>
    <scope>NUCLEOTIDE SEQUENCE [LARGE SCALE GENOMIC DNA]</scope>
</reference>
<evidence type="ECO:0000256" key="2">
    <source>
        <dbReference type="ARBA" id="ARBA00022729"/>
    </source>
</evidence>
<keyword evidence="2" id="KW-0732">Signal</keyword>
<evidence type="ECO:0000256" key="3">
    <source>
        <dbReference type="ARBA" id="ARBA00023002"/>
    </source>
</evidence>